<feature type="region of interest" description="Disordered" evidence="5">
    <location>
        <begin position="153"/>
        <end position="208"/>
    </location>
</feature>
<dbReference type="FunFam" id="3.30.160.60:FF:000502">
    <property type="entry name" value="Zinc finger protein 710"/>
    <property type="match status" value="1"/>
</dbReference>
<keyword evidence="2 4" id="KW-0863">Zinc-finger</keyword>
<dbReference type="EMBL" id="LXTC01000001">
    <property type="protein sequence ID" value="OBA23793.1"/>
    <property type="molecule type" value="Genomic_DNA"/>
</dbReference>
<name>A0A1A0HIX8_9ASCO</name>
<keyword evidence="8" id="KW-1185">Reference proteome</keyword>
<dbReference type="PANTHER" id="PTHR23235">
    <property type="entry name" value="KRUEPPEL-LIKE TRANSCRIPTION FACTOR"/>
    <property type="match status" value="1"/>
</dbReference>
<feature type="compositionally biased region" description="Low complexity" evidence="5">
    <location>
        <begin position="157"/>
        <end position="170"/>
    </location>
</feature>
<comment type="caution">
    <text evidence="7">The sequence shown here is derived from an EMBL/GenBank/DDBJ whole genome shotgun (WGS) entry which is preliminary data.</text>
</comment>
<dbReference type="Proteomes" id="UP000092555">
    <property type="component" value="Unassembled WGS sequence"/>
</dbReference>
<evidence type="ECO:0000256" key="1">
    <source>
        <dbReference type="ARBA" id="ARBA00022723"/>
    </source>
</evidence>
<protein>
    <recommendedName>
        <fullName evidence="6">C2H2-type domain-containing protein</fullName>
    </recommendedName>
</protein>
<evidence type="ECO:0000259" key="6">
    <source>
        <dbReference type="PROSITE" id="PS50157"/>
    </source>
</evidence>
<dbReference type="SUPFAM" id="SSF57667">
    <property type="entry name" value="beta-beta-alpha zinc fingers"/>
    <property type="match status" value="1"/>
</dbReference>
<feature type="compositionally biased region" description="Low complexity" evidence="5">
    <location>
        <begin position="192"/>
        <end position="201"/>
    </location>
</feature>
<proteinExistence type="predicted"/>
<gene>
    <name evidence="7" type="ORF">METBIDRAFT_10016</name>
</gene>
<evidence type="ECO:0000256" key="4">
    <source>
        <dbReference type="PROSITE-ProRule" id="PRU00042"/>
    </source>
</evidence>
<evidence type="ECO:0000313" key="7">
    <source>
        <dbReference type="EMBL" id="OBA23793.1"/>
    </source>
</evidence>
<dbReference type="InterPro" id="IPR013087">
    <property type="entry name" value="Znf_C2H2_type"/>
</dbReference>
<dbReference type="PANTHER" id="PTHR23235:SF120">
    <property type="entry name" value="KRUPPEL-LIKE FACTOR 15"/>
    <property type="match status" value="1"/>
</dbReference>
<dbReference type="InterPro" id="IPR036236">
    <property type="entry name" value="Znf_C2H2_sf"/>
</dbReference>
<evidence type="ECO:0000256" key="2">
    <source>
        <dbReference type="ARBA" id="ARBA00022771"/>
    </source>
</evidence>
<dbReference type="PROSITE" id="PS00028">
    <property type="entry name" value="ZINC_FINGER_C2H2_1"/>
    <property type="match status" value="1"/>
</dbReference>
<dbReference type="GO" id="GO:0000981">
    <property type="term" value="F:DNA-binding transcription factor activity, RNA polymerase II-specific"/>
    <property type="evidence" value="ECO:0007669"/>
    <property type="project" value="TreeGrafter"/>
</dbReference>
<dbReference type="SMART" id="SM00355">
    <property type="entry name" value="ZnF_C2H2"/>
    <property type="match status" value="2"/>
</dbReference>
<evidence type="ECO:0000313" key="8">
    <source>
        <dbReference type="Proteomes" id="UP000092555"/>
    </source>
</evidence>
<feature type="domain" description="C2H2-type" evidence="6">
    <location>
        <begin position="239"/>
        <end position="266"/>
    </location>
</feature>
<keyword evidence="3" id="KW-0862">Zinc</keyword>
<dbReference type="PROSITE" id="PS50157">
    <property type="entry name" value="ZINC_FINGER_C2H2_2"/>
    <property type="match status" value="1"/>
</dbReference>
<accession>A0A1A0HIX8</accession>
<sequence>MSNKMEYRLPPINSLSLNFPLLIPQSYHSGAQHVHGLSSPQMAAHGFLRGSFLHANHVLPQAPPLAGPPRASAYGAPSWLPLTVPATHISGQPARPSPAGFPVGLAEYTLSQPSAARGAECSPPQVAAVGVPPMHVGSNSLPLKSLAQGAAPFLQQPSPSSTRRSSSISPLVRSADSPQEGAESDAAPSICASADASGQSDQARELKRRKKRQCPECRLFFSNLATHKSTHLNPTARPHVCNVCSRGFARPNDLSRHYKCHWKETGADNGQFKCPFKNGPAPGQCSHTLGIFSRCDTYKNHLKAIHFDYPGGTRKNERATSPGCCGLCQKQFLSVDEWLVTHVDTQLCESMH</sequence>
<dbReference type="GO" id="GO:0008270">
    <property type="term" value="F:zinc ion binding"/>
    <property type="evidence" value="ECO:0007669"/>
    <property type="project" value="UniProtKB-KW"/>
</dbReference>
<keyword evidence="1" id="KW-0479">Metal-binding</keyword>
<organism evidence="7 8">
    <name type="scientific">Metschnikowia bicuspidata var. bicuspidata NRRL YB-4993</name>
    <dbReference type="NCBI Taxonomy" id="869754"/>
    <lineage>
        <taxon>Eukaryota</taxon>
        <taxon>Fungi</taxon>
        <taxon>Dikarya</taxon>
        <taxon>Ascomycota</taxon>
        <taxon>Saccharomycotina</taxon>
        <taxon>Pichiomycetes</taxon>
        <taxon>Metschnikowiaceae</taxon>
        <taxon>Metschnikowia</taxon>
    </lineage>
</organism>
<evidence type="ECO:0000256" key="5">
    <source>
        <dbReference type="SAM" id="MobiDB-lite"/>
    </source>
</evidence>
<reference evidence="7 8" key="1">
    <citation type="submission" date="2016-05" db="EMBL/GenBank/DDBJ databases">
        <title>Comparative genomics of biotechnologically important yeasts.</title>
        <authorList>
            <consortium name="DOE Joint Genome Institute"/>
            <person name="Riley R."/>
            <person name="Haridas S."/>
            <person name="Wolfe K.H."/>
            <person name="Lopes M.R."/>
            <person name="Hittinger C.T."/>
            <person name="Goker M."/>
            <person name="Salamov A."/>
            <person name="Wisecaver J."/>
            <person name="Long T.M."/>
            <person name="Aerts A.L."/>
            <person name="Barry K."/>
            <person name="Choi C."/>
            <person name="Clum A."/>
            <person name="Coughlan A.Y."/>
            <person name="Deshpande S."/>
            <person name="Douglass A.P."/>
            <person name="Hanson S.J."/>
            <person name="Klenk H.-P."/>
            <person name="LaButti K."/>
            <person name="Lapidus A."/>
            <person name="Lindquist E."/>
            <person name="Lipzen A."/>
            <person name="Meier-kolthoff J.P."/>
            <person name="Ohm R.A."/>
            <person name="Otillar R.P."/>
            <person name="Pangilinan J."/>
            <person name="Peng Y."/>
            <person name="Rokas A."/>
            <person name="Rosa C.A."/>
            <person name="Scheuner C."/>
            <person name="Sibirny A.A."/>
            <person name="Slot J.C."/>
            <person name="Stielow J.B."/>
            <person name="Sun H."/>
            <person name="Kurtzman C.P."/>
            <person name="Blackwell M."/>
            <person name="Grigoriev I.V."/>
            <person name="Jeffries T.W."/>
        </authorList>
    </citation>
    <scope>NUCLEOTIDE SEQUENCE [LARGE SCALE GENOMIC DNA]</scope>
    <source>
        <strain evidence="7 8">NRRL YB-4993</strain>
    </source>
</reference>
<dbReference type="OrthoDB" id="10018191at2759"/>
<dbReference type="Gene3D" id="3.30.160.60">
    <property type="entry name" value="Classic Zinc Finger"/>
    <property type="match status" value="1"/>
</dbReference>
<dbReference type="AlphaFoldDB" id="A0A1A0HIX8"/>
<dbReference type="GeneID" id="30026647"/>
<dbReference type="STRING" id="869754.A0A1A0HIX8"/>
<evidence type="ECO:0000256" key="3">
    <source>
        <dbReference type="ARBA" id="ARBA00022833"/>
    </source>
</evidence>
<dbReference type="RefSeq" id="XP_018714274.1">
    <property type="nucleotide sequence ID" value="XM_018853671.1"/>
</dbReference>
<dbReference type="GO" id="GO:0000978">
    <property type="term" value="F:RNA polymerase II cis-regulatory region sequence-specific DNA binding"/>
    <property type="evidence" value="ECO:0007669"/>
    <property type="project" value="TreeGrafter"/>
</dbReference>